<reference evidence="3" key="3">
    <citation type="submission" date="2025-09" db="UniProtKB">
        <authorList>
            <consortium name="Ensembl"/>
        </authorList>
    </citation>
    <scope>IDENTIFICATION</scope>
</reference>
<evidence type="ECO:0000313" key="3">
    <source>
        <dbReference type="Ensembl" id="ENSCINP00000027251.2"/>
    </source>
</evidence>
<dbReference type="InterPro" id="IPR050357">
    <property type="entry name" value="Arrestin_domain-protein"/>
</dbReference>
<dbReference type="PANTHER" id="PTHR11188:SF176">
    <property type="entry name" value="ARRESTIN DOMAIN-CONTAINING PROTEIN 1"/>
    <property type="match status" value="1"/>
</dbReference>
<organism evidence="3 4">
    <name type="scientific">Ciona intestinalis</name>
    <name type="common">Transparent sea squirt</name>
    <name type="synonym">Ascidia intestinalis</name>
    <dbReference type="NCBI Taxonomy" id="7719"/>
    <lineage>
        <taxon>Eukaryota</taxon>
        <taxon>Metazoa</taxon>
        <taxon>Chordata</taxon>
        <taxon>Tunicata</taxon>
        <taxon>Ascidiacea</taxon>
        <taxon>Phlebobranchia</taxon>
        <taxon>Cionidae</taxon>
        <taxon>Ciona</taxon>
    </lineage>
</organism>
<dbReference type="Ensembl" id="ENSCINT00000027497.2">
    <property type="protein sequence ID" value="ENSCINP00000027251.2"/>
    <property type="gene ID" value="ENSCING00000015335.2"/>
</dbReference>
<dbReference type="GO" id="GO:0015031">
    <property type="term" value="P:protein transport"/>
    <property type="evidence" value="ECO:0000318"/>
    <property type="project" value="GO_Central"/>
</dbReference>
<dbReference type="HOGENOM" id="CLU_039221_3_1_1"/>
<evidence type="ECO:0000313" key="4">
    <source>
        <dbReference type="Proteomes" id="UP000008144"/>
    </source>
</evidence>
<dbReference type="AlphaFoldDB" id="F7AP79"/>
<evidence type="ECO:0000256" key="1">
    <source>
        <dbReference type="ARBA" id="ARBA00005298"/>
    </source>
</evidence>
<keyword evidence="4" id="KW-1185">Reference proteome</keyword>
<protein>
    <recommendedName>
        <fullName evidence="2">Arrestin-like N-terminal domain-containing protein</fullName>
    </recommendedName>
</protein>
<evidence type="ECO:0000259" key="2">
    <source>
        <dbReference type="Pfam" id="PF00339"/>
    </source>
</evidence>
<dbReference type="Gene3D" id="2.60.40.640">
    <property type="match status" value="2"/>
</dbReference>
<feature type="domain" description="Arrestin-like N-terminal" evidence="2">
    <location>
        <begin position="6"/>
        <end position="154"/>
    </location>
</feature>
<sequence>MGVKNFTVQFHDNKVIYSPGQPVNGSILIELEEPMRMKAVKIKFSGKAQVSWTETRSTGKTTYTVRYSSCEQYFKEEVSVYGEGSVGAFANSEELPAGQSVFPFQFFLPPTLPSSFEGAHGHVRYLIHASIDRPWHFDPKTKAAFTVLDSYDLNLETDARISPTAEDSKTICCWCCASNPITAVVRADRTGYVPGEFITINATAENGSTRKLKLTRASVVQ</sequence>
<dbReference type="InParanoid" id="F7AP79"/>
<dbReference type="GeneTree" id="ENSGT00940000164837"/>
<comment type="similarity">
    <text evidence="1">Belongs to the arrestin family.</text>
</comment>
<dbReference type="Proteomes" id="UP000008144">
    <property type="component" value="Unassembled WGS sequence"/>
</dbReference>
<dbReference type="STRING" id="7719.ENSCINP00000027251"/>
<accession>F7AP79</accession>
<reference evidence="3" key="2">
    <citation type="submission" date="2025-08" db="UniProtKB">
        <authorList>
            <consortium name="Ensembl"/>
        </authorList>
    </citation>
    <scope>IDENTIFICATION</scope>
</reference>
<dbReference type="InterPro" id="IPR014752">
    <property type="entry name" value="Arrestin-like_C"/>
</dbReference>
<dbReference type="GO" id="GO:0005737">
    <property type="term" value="C:cytoplasm"/>
    <property type="evidence" value="ECO:0000318"/>
    <property type="project" value="GO_Central"/>
</dbReference>
<dbReference type="InterPro" id="IPR011021">
    <property type="entry name" value="Arrestin-like_N"/>
</dbReference>
<name>F7AP79_CIOIN</name>
<dbReference type="InterPro" id="IPR014756">
    <property type="entry name" value="Ig_E-set"/>
</dbReference>
<dbReference type="SUPFAM" id="SSF81296">
    <property type="entry name" value="E set domains"/>
    <property type="match status" value="2"/>
</dbReference>
<reference evidence="4" key="1">
    <citation type="journal article" date="2002" name="Science">
        <title>The draft genome of Ciona intestinalis: insights into chordate and vertebrate origins.</title>
        <authorList>
            <person name="Dehal P."/>
            <person name="Satou Y."/>
            <person name="Campbell R.K."/>
            <person name="Chapman J."/>
            <person name="Degnan B."/>
            <person name="De Tomaso A."/>
            <person name="Davidson B."/>
            <person name="Di Gregorio A."/>
            <person name="Gelpke M."/>
            <person name="Goodstein D.M."/>
            <person name="Harafuji N."/>
            <person name="Hastings K.E."/>
            <person name="Ho I."/>
            <person name="Hotta K."/>
            <person name="Huang W."/>
            <person name="Kawashima T."/>
            <person name="Lemaire P."/>
            <person name="Martinez D."/>
            <person name="Meinertzhagen I.A."/>
            <person name="Necula S."/>
            <person name="Nonaka M."/>
            <person name="Putnam N."/>
            <person name="Rash S."/>
            <person name="Saiga H."/>
            <person name="Satake M."/>
            <person name="Terry A."/>
            <person name="Yamada L."/>
            <person name="Wang H.G."/>
            <person name="Awazu S."/>
            <person name="Azumi K."/>
            <person name="Boore J."/>
            <person name="Branno M."/>
            <person name="Chin-Bow S."/>
            <person name="DeSantis R."/>
            <person name="Doyle S."/>
            <person name="Francino P."/>
            <person name="Keys D.N."/>
            <person name="Haga S."/>
            <person name="Hayashi H."/>
            <person name="Hino K."/>
            <person name="Imai K.S."/>
            <person name="Inaba K."/>
            <person name="Kano S."/>
            <person name="Kobayashi K."/>
            <person name="Kobayashi M."/>
            <person name="Lee B.I."/>
            <person name="Makabe K.W."/>
            <person name="Manohar C."/>
            <person name="Matassi G."/>
            <person name="Medina M."/>
            <person name="Mochizuki Y."/>
            <person name="Mount S."/>
            <person name="Morishita T."/>
            <person name="Miura S."/>
            <person name="Nakayama A."/>
            <person name="Nishizaka S."/>
            <person name="Nomoto H."/>
            <person name="Ohta F."/>
            <person name="Oishi K."/>
            <person name="Rigoutsos I."/>
            <person name="Sano M."/>
            <person name="Sasaki A."/>
            <person name="Sasakura Y."/>
            <person name="Shoguchi E."/>
            <person name="Shin-i T."/>
            <person name="Spagnuolo A."/>
            <person name="Stainier D."/>
            <person name="Suzuki M.M."/>
            <person name="Tassy O."/>
            <person name="Takatori N."/>
            <person name="Tokuoka M."/>
            <person name="Yagi K."/>
            <person name="Yoshizaki F."/>
            <person name="Wada S."/>
            <person name="Zhang C."/>
            <person name="Hyatt P.D."/>
            <person name="Larimer F."/>
            <person name="Detter C."/>
            <person name="Doggett N."/>
            <person name="Glavina T."/>
            <person name="Hawkins T."/>
            <person name="Richardson P."/>
            <person name="Lucas S."/>
            <person name="Kohara Y."/>
            <person name="Levine M."/>
            <person name="Satoh N."/>
            <person name="Rokhsar D.S."/>
        </authorList>
    </citation>
    <scope>NUCLEOTIDE SEQUENCE [LARGE SCALE GENOMIC DNA]</scope>
</reference>
<dbReference type="FunCoup" id="F7AP79">
    <property type="interactions" value="2"/>
</dbReference>
<dbReference type="OMA" id="HEYFREE"/>
<dbReference type="PANTHER" id="PTHR11188">
    <property type="entry name" value="ARRESTIN DOMAIN CONTAINING PROTEIN"/>
    <property type="match status" value="1"/>
</dbReference>
<proteinExistence type="inferred from homology"/>
<dbReference type="Pfam" id="PF00339">
    <property type="entry name" value="Arrestin_N"/>
    <property type="match status" value="1"/>
</dbReference>